<keyword evidence="8 11" id="KW-0739">Sodium transport</keyword>
<evidence type="ECO:0000256" key="6">
    <source>
        <dbReference type="ARBA" id="ARBA00023065"/>
    </source>
</evidence>
<keyword evidence="7 13" id="KW-0472">Membrane</keyword>
<evidence type="ECO:0000256" key="5">
    <source>
        <dbReference type="ARBA" id="ARBA00023053"/>
    </source>
</evidence>
<feature type="transmembrane region" description="Helical" evidence="13">
    <location>
        <begin position="629"/>
        <end position="653"/>
    </location>
</feature>
<feature type="transmembrane region" description="Helical" evidence="13">
    <location>
        <begin position="240"/>
        <end position="264"/>
    </location>
</feature>
<feature type="transmembrane region" description="Helical" evidence="13">
    <location>
        <begin position="314"/>
        <end position="343"/>
    </location>
</feature>
<dbReference type="InterPro" id="IPR004709">
    <property type="entry name" value="NaH_exchanger"/>
</dbReference>
<feature type="transmembrane region" description="Helical" evidence="13">
    <location>
        <begin position="437"/>
        <end position="459"/>
    </location>
</feature>
<comment type="catalytic activity">
    <reaction evidence="9">
        <text>Na(+)(in) + H(+)(out) = Na(+)(out) + H(+)(in)</text>
        <dbReference type="Rhea" id="RHEA:29419"/>
        <dbReference type="ChEBI" id="CHEBI:15378"/>
        <dbReference type="ChEBI" id="CHEBI:29101"/>
    </reaction>
</comment>
<dbReference type="AlphaFoldDB" id="A0A7S0KJX0"/>
<gene>
    <name evidence="15" type="ORF">OMED0929_LOCUS4743</name>
</gene>
<dbReference type="PANTHER" id="PTHR10110:SF187">
    <property type="entry name" value="SODIUM_HYDROGEN EXCHANGER"/>
    <property type="match status" value="1"/>
</dbReference>
<dbReference type="InterPro" id="IPR018422">
    <property type="entry name" value="Cation/H_exchanger_CPA1"/>
</dbReference>
<dbReference type="PANTHER" id="PTHR10110">
    <property type="entry name" value="SODIUM/HYDROGEN EXCHANGER"/>
    <property type="match status" value="1"/>
</dbReference>
<evidence type="ECO:0000256" key="3">
    <source>
        <dbReference type="ARBA" id="ARBA00022692"/>
    </source>
</evidence>
<evidence type="ECO:0000259" key="14">
    <source>
        <dbReference type="Pfam" id="PF00999"/>
    </source>
</evidence>
<dbReference type="GO" id="GO:0005886">
    <property type="term" value="C:plasma membrane"/>
    <property type="evidence" value="ECO:0007669"/>
    <property type="project" value="TreeGrafter"/>
</dbReference>
<feature type="transmembrane region" description="Helical" evidence="13">
    <location>
        <begin position="556"/>
        <end position="580"/>
    </location>
</feature>
<evidence type="ECO:0000256" key="13">
    <source>
        <dbReference type="SAM" id="Phobius"/>
    </source>
</evidence>
<feature type="compositionally biased region" description="Acidic residues" evidence="12">
    <location>
        <begin position="28"/>
        <end position="39"/>
    </location>
</feature>
<feature type="transmembrane region" description="Helical" evidence="13">
    <location>
        <begin position="600"/>
        <end position="617"/>
    </location>
</feature>
<feature type="domain" description="Cation/H+ exchanger transmembrane" evidence="14">
    <location>
        <begin position="221"/>
        <end position="653"/>
    </location>
</feature>
<dbReference type="EMBL" id="HBEW01005641">
    <property type="protein sequence ID" value="CAD8584114.1"/>
    <property type="molecule type" value="Transcribed_RNA"/>
</dbReference>
<evidence type="ECO:0000256" key="9">
    <source>
        <dbReference type="ARBA" id="ARBA00047524"/>
    </source>
</evidence>
<comment type="subcellular location">
    <subcellularLocation>
        <location evidence="1">Membrane</location>
        <topology evidence="1">Multi-pass membrane protein</topology>
    </subcellularLocation>
</comment>
<feature type="transmembrane region" description="Helical" evidence="13">
    <location>
        <begin position="494"/>
        <end position="512"/>
    </location>
</feature>
<evidence type="ECO:0000256" key="7">
    <source>
        <dbReference type="ARBA" id="ARBA00023136"/>
    </source>
</evidence>
<feature type="transmembrane region" description="Helical" evidence="13">
    <location>
        <begin position="284"/>
        <end position="302"/>
    </location>
</feature>
<dbReference type="GO" id="GO:0015386">
    <property type="term" value="F:potassium:proton antiporter activity"/>
    <property type="evidence" value="ECO:0007669"/>
    <property type="project" value="TreeGrafter"/>
</dbReference>
<dbReference type="PRINTS" id="PR01084">
    <property type="entry name" value="NAHEXCHNGR"/>
</dbReference>
<evidence type="ECO:0000256" key="12">
    <source>
        <dbReference type="SAM" id="MobiDB-lite"/>
    </source>
</evidence>
<dbReference type="InterPro" id="IPR006153">
    <property type="entry name" value="Cation/H_exchanger_TM"/>
</dbReference>
<dbReference type="GO" id="GO:0015385">
    <property type="term" value="F:sodium:proton antiporter activity"/>
    <property type="evidence" value="ECO:0007669"/>
    <property type="project" value="InterPro"/>
</dbReference>
<accession>A0A7S0KJX0</accession>
<dbReference type="GO" id="GO:0051453">
    <property type="term" value="P:regulation of intracellular pH"/>
    <property type="evidence" value="ECO:0007669"/>
    <property type="project" value="TreeGrafter"/>
</dbReference>
<evidence type="ECO:0000256" key="10">
    <source>
        <dbReference type="ARBA" id="ARBA00047912"/>
    </source>
</evidence>
<comment type="catalytic activity">
    <reaction evidence="10">
        <text>K(+)(in) + H(+)(out) = K(+)(out) + H(+)(in)</text>
        <dbReference type="Rhea" id="RHEA:29467"/>
        <dbReference type="ChEBI" id="CHEBI:15378"/>
        <dbReference type="ChEBI" id="CHEBI:29103"/>
    </reaction>
</comment>
<evidence type="ECO:0000256" key="8">
    <source>
        <dbReference type="ARBA" id="ARBA00023201"/>
    </source>
</evidence>
<reference evidence="15" key="1">
    <citation type="submission" date="2021-01" db="EMBL/GenBank/DDBJ databases">
        <authorList>
            <person name="Corre E."/>
            <person name="Pelletier E."/>
            <person name="Niang G."/>
            <person name="Scheremetjew M."/>
            <person name="Finn R."/>
            <person name="Kale V."/>
            <person name="Holt S."/>
            <person name="Cochrane G."/>
            <person name="Meng A."/>
            <person name="Brown T."/>
            <person name="Cohen L."/>
        </authorList>
    </citation>
    <scope>NUCLEOTIDE SEQUENCE</scope>
    <source>
        <strain evidence="15">Clade-D-RCC2572</strain>
    </source>
</reference>
<evidence type="ECO:0000313" key="15">
    <source>
        <dbReference type="EMBL" id="CAD8584114.1"/>
    </source>
</evidence>
<keyword evidence="4 13" id="KW-1133">Transmembrane helix</keyword>
<feature type="compositionally biased region" description="Acidic residues" evidence="12">
    <location>
        <begin position="91"/>
        <end position="103"/>
    </location>
</feature>
<dbReference type="GO" id="GO:0005768">
    <property type="term" value="C:endosome"/>
    <property type="evidence" value="ECO:0007669"/>
    <property type="project" value="TreeGrafter"/>
</dbReference>
<dbReference type="GO" id="GO:0098719">
    <property type="term" value="P:sodium ion import across plasma membrane"/>
    <property type="evidence" value="ECO:0007669"/>
    <property type="project" value="TreeGrafter"/>
</dbReference>
<keyword evidence="2 11" id="KW-0813">Transport</keyword>
<evidence type="ECO:0000256" key="1">
    <source>
        <dbReference type="ARBA" id="ARBA00004141"/>
    </source>
</evidence>
<evidence type="ECO:0000256" key="2">
    <source>
        <dbReference type="ARBA" id="ARBA00022448"/>
    </source>
</evidence>
<feature type="region of interest" description="Disordered" evidence="12">
    <location>
        <begin position="1"/>
        <end position="125"/>
    </location>
</feature>
<sequence>MEVRRETRPRAIAIGRASSSSREPDLGAVEDEDVDDVANDADGALSVTDDDGEQGEGEDVDGTSSERRDGVDALNDDEGDEGVGSIVDVDAATDESSYEDTDERVDGGEESASAVEADVDSEESHDVDLAVVDEETVNAVAKVDDSVTVSEEEAYSIVEDVAAKVSTQLADTTAEATSIDFLALSQATDSTDTAQTVREEAVNEQVAAFSMVVMISILLLTIILGVALKHYKSRWVHQSGAALALGLALGCFVFFALESSYATMSEDMRYTVKAFAKCMQFDTQFFFLVLLPPVIFEAGYTLHPTTFFQNADAISMFAFLGSFTSSITTGVLMYAAGVFGLGYEFSLKSSLLFGALISSTDPVTTLSVFNDSPINPDVHAIILGESVLNDAVSIVYFESLLSGFGNYVANSTATSTAQSALDSDEAFTPLLVQAAGMFMLAFGQATLIGVGIGFISTLLHKYVNTTNDWEEGWVVDSTIVLLFPYMSYATAESLNLSGIVAVMFTGIVMGRFTRPNLSRAPRMVTMCLFKTFSFLSETFVFIYMGSAMYQFRFSSIVTACVGLVATYIGRAVNVFPGAALVNMLPGRRSKEHRMSSRLQYTMWFCGMRGAVAFALAVKASRDIGEQGRMMLDVTMFIVLITVVVQGGMTNWVLDALGTSTDSFSTRVDADGPSTPRRTSSLGELFSSMGDDNGHKTVTGALSESTSLLGASNVEKGKFTNAFHSGALASDAVEIAVSNTFGGGT</sequence>
<evidence type="ECO:0000256" key="4">
    <source>
        <dbReference type="ARBA" id="ARBA00022989"/>
    </source>
</evidence>
<dbReference type="Gene3D" id="6.10.140.1330">
    <property type="match status" value="1"/>
</dbReference>
<feature type="compositionally biased region" description="Acidic residues" evidence="12">
    <location>
        <begin position="48"/>
        <end position="61"/>
    </location>
</feature>
<keyword evidence="11" id="KW-0050">Antiport</keyword>
<dbReference type="NCBIfam" id="TIGR00840">
    <property type="entry name" value="b_cpa1"/>
    <property type="match status" value="1"/>
</dbReference>
<dbReference type="Pfam" id="PF00999">
    <property type="entry name" value="Na_H_Exchanger"/>
    <property type="match status" value="1"/>
</dbReference>
<organism evidence="15">
    <name type="scientific">Ostreococcus mediterraneus</name>
    <dbReference type="NCBI Taxonomy" id="1486918"/>
    <lineage>
        <taxon>Eukaryota</taxon>
        <taxon>Viridiplantae</taxon>
        <taxon>Chlorophyta</taxon>
        <taxon>Mamiellophyceae</taxon>
        <taxon>Mamiellales</taxon>
        <taxon>Bathycoccaceae</taxon>
        <taxon>Ostreococcus</taxon>
    </lineage>
</organism>
<proteinExistence type="inferred from homology"/>
<keyword evidence="5" id="KW-0915">Sodium</keyword>
<comment type="similarity">
    <text evidence="11">Belongs to the monovalent cation:proton antiporter 1 (CPA1) transporter (TC 2.A.36) family.</text>
</comment>
<name>A0A7S0KJX0_9CHLO</name>
<evidence type="ECO:0000256" key="11">
    <source>
        <dbReference type="RuleBase" id="RU003722"/>
    </source>
</evidence>
<feature type="transmembrane region" description="Helical" evidence="13">
    <location>
        <begin position="524"/>
        <end position="544"/>
    </location>
</feature>
<keyword evidence="3 11" id="KW-0812">Transmembrane</keyword>
<protein>
    <recommendedName>
        <fullName evidence="11">Sodium/hydrogen exchanger</fullName>
    </recommendedName>
</protein>
<keyword evidence="6 11" id="KW-0406">Ion transport</keyword>
<feature type="transmembrane region" description="Helical" evidence="13">
    <location>
        <begin position="206"/>
        <end position="228"/>
    </location>
</feature>
<feature type="compositionally biased region" description="Low complexity" evidence="12">
    <location>
        <begin position="10"/>
        <end position="21"/>
    </location>
</feature>